<feature type="domain" description="HTH lysR-type" evidence="5">
    <location>
        <begin position="1"/>
        <end position="58"/>
    </location>
</feature>
<dbReference type="AlphaFoldDB" id="A0A3S0ID05"/>
<protein>
    <submittedName>
        <fullName evidence="6">LysR family transcriptional regulator</fullName>
    </submittedName>
</protein>
<dbReference type="GO" id="GO:0003677">
    <property type="term" value="F:DNA binding"/>
    <property type="evidence" value="ECO:0007669"/>
    <property type="project" value="UniProtKB-KW"/>
</dbReference>
<organism evidence="6 7">
    <name type="scientific">Variovorax gossypii</name>
    <dbReference type="NCBI Taxonomy" id="1679495"/>
    <lineage>
        <taxon>Bacteria</taxon>
        <taxon>Pseudomonadati</taxon>
        <taxon>Pseudomonadota</taxon>
        <taxon>Betaproteobacteria</taxon>
        <taxon>Burkholderiales</taxon>
        <taxon>Comamonadaceae</taxon>
        <taxon>Variovorax</taxon>
    </lineage>
</organism>
<dbReference type="Pfam" id="PF00126">
    <property type="entry name" value="HTH_1"/>
    <property type="match status" value="1"/>
</dbReference>
<evidence type="ECO:0000313" key="7">
    <source>
        <dbReference type="Proteomes" id="UP000267418"/>
    </source>
</evidence>
<evidence type="ECO:0000256" key="3">
    <source>
        <dbReference type="ARBA" id="ARBA00023125"/>
    </source>
</evidence>
<keyword evidence="2" id="KW-0805">Transcription regulation</keyword>
<keyword evidence="7" id="KW-1185">Reference proteome</keyword>
<dbReference type="Pfam" id="PF03466">
    <property type="entry name" value="LysR_substrate"/>
    <property type="match status" value="1"/>
</dbReference>
<reference evidence="6 7" key="1">
    <citation type="submission" date="2018-12" db="EMBL/GenBank/DDBJ databases">
        <title>The genome of Variovorax gossypii DSM 100435.</title>
        <authorList>
            <person name="Gao J."/>
            <person name="Sun J."/>
        </authorList>
    </citation>
    <scope>NUCLEOTIDE SEQUENCE [LARGE SCALE GENOMIC DNA]</scope>
    <source>
        <strain evidence="6 7">DSM 100435</strain>
    </source>
</reference>
<evidence type="ECO:0000256" key="1">
    <source>
        <dbReference type="ARBA" id="ARBA00009437"/>
    </source>
</evidence>
<dbReference type="Proteomes" id="UP000267418">
    <property type="component" value="Unassembled WGS sequence"/>
</dbReference>
<accession>A0A3S0ID05</accession>
<dbReference type="CDD" id="cd08414">
    <property type="entry name" value="PBP2_LTTR_aromatics_like"/>
    <property type="match status" value="1"/>
</dbReference>
<gene>
    <name evidence="6" type="ORF">EJP69_17855</name>
</gene>
<evidence type="ECO:0000256" key="2">
    <source>
        <dbReference type="ARBA" id="ARBA00023015"/>
    </source>
</evidence>
<proteinExistence type="inferred from homology"/>
<evidence type="ECO:0000313" key="6">
    <source>
        <dbReference type="EMBL" id="RTQ33382.1"/>
    </source>
</evidence>
<dbReference type="OrthoDB" id="5292387at2"/>
<dbReference type="SUPFAM" id="SSF53850">
    <property type="entry name" value="Periplasmic binding protein-like II"/>
    <property type="match status" value="1"/>
</dbReference>
<keyword evidence="4" id="KW-0804">Transcription</keyword>
<dbReference type="PROSITE" id="PS50931">
    <property type="entry name" value="HTH_LYSR"/>
    <property type="match status" value="1"/>
</dbReference>
<dbReference type="Gene3D" id="1.10.10.10">
    <property type="entry name" value="Winged helix-like DNA-binding domain superfamily/Winged helix DNA-binding domain"/>
    <property type="match status" value="1"/>
</dbReference>
<dbReference type="InterPro" id="IPR036390">
    <property type="entry name" value="WH_DNA-bd_sf"/>
</dbReference>
<dbReference type="InterPro" id="IPR036388">
    <property type="entry name" value="WH-like_DNA-bd_sf"/>
</dbReference>
<evidence type="ECO:0000259" key="5">
    <source>
        <dbReference type="PROSITE" id="PS50931"/>
    </source>
</evidence>
<dbReference type="Gene3D" id="3.40.190.10">
    <property type="entry name" value="Periplasmic binding protein-like II"/>
    <property type="match status" value="2"/>
</dbReference>
<dbReference type="EMBL" id="RXOE01000004">
    <property type="protein sequence ID" value="RTQ33382.1"/>
    <property type="molecule type" value="Genomic_DNA"/>
</dbReference>
<dbReference type="PANTHER" id="PTHR30346">
    <property type="entry name" value="TRANSCRIPTIONAL DUAL REGULATOR HCAR-RELATED"/>
    <property type="match status" value="1"/>
</dbReference>
<evidence type="ECO:0000256" key="4">
    <source>
        <dbReference type="ARBA" id="ARBA00023163"/>
    </source>
</evidence>
<dbReference type="SUPFAM" id="SSF46785">
    <property type="entry name" value="Winged helix' DNA-binding domain"/>
    <property type="match status" value="1"/>
</dbReference>
<sequence>MELRHLRYFVAVAEELNFTRAAQRLHIAQPPLSIQIQALEEELKVRLLERDKRRVFLTQAGRHFLERARGILRDVEAAKGEAQSAASGEVGSIALGYTASSMLSPALPAAILRFRREHARVILTLKEMTSLDQLDAVHGRGLDVAVLRRPNVEIPTGIVVEEWYQSPLLAVVPREHRLAGKPLRIADLRDEPLVMYPRNAGIGLYWKVQDLCAKAGFRPRMVQEAREASTIAGLVAAGVGIALVSGDTRCIQPDGVVYQTVLDKEAVSSLYLAHRRDDPNPYVALILKELRAALKRRTARSAKRQVD</sequence>
<keyword evidence="3" id="KW-0238">DNA-binding</keyword>
<name>A0A3S0ID05_9BURK</name>
<comment type="similarity">
    <text evidence="1">Belongs to the LysR transcriptional regulatory family.</text>
</comment>
<dbReference type="InterPro" id="IPR000847">
    <property type="entry name" value="LysR_HTH_N"/>
</dbReference>
<dbReference type="PRINTS" id="PR00039">
    <property type="entry name" value="HTHLYSR"/>
</dbReference>
<dbReference type="InterPro" id="IPR005119">
    <property type="entry name" value="LysR_subst-bd"/>
</dbReference>
<dbReference type="GO" id="GO:0003700">
    <property type="term" value="F:DNA-binding transcription factor activity"/>
    <property type="evidence" value="ECO:0007669"/>
    <property type="project" value="InterPro"/>
</dbReference>
<dbReference type="GO" id="GO:0032993">
    <property type="term" value="C:protein-DNA complex"/>
    <property type="evidence" value="ECO:0007669"/>
    <property type="project" value="TreeGrafter"/>
</dbReference>
<dbReference type="FunFam" id="1.10.10.10:FF:000001">
    <property type="entry name" value="LysR family transcriptional regulator"/>
    <property type="match status" value="1"/>
</dbReference>
<dbReference type="PANTHER" id="PTHR30346:SF17">
    <property type="entry name" value="LYSR FAMILY TRANSCRIPTIONAL REGULATOR"/>
    <property type="match status" value="1"/>
</dbReference>
<comment type="caution">
    <text evidence="6">The sequence shown here is derived from an EMBL/GenBank/DDBJ whole genome shotgun (WGS) entry which is preliminary data.</text>
</comment>
<dbReference type="RefSeq" id="WP_126471841.1">
    <property type="nucleotide sequence ID" value="NZ_RXOE01000004.1"/>
</dbReference>